<organism evidence="2 3">
    <name type="scientific">Elasticomyces elasticus</name>
    <dbReference type="NCBI Taxonomy" id="574655"/>
    <lineage>
        <taxon>Eukaryota</taxon>
        <taxon>Fungi</taxon>
        <taxon>Dikarya</taxon>
        <taxon>Ascomycota</taxon>
        <taxon>Pezizomycotina</taxon>
        <taxon>Dothideomycetes</taxon>
        <taxon>Dothideomycetidae</taxon>
        <taxon>Mycosphaerellales</taxon>
        <taxon>Teratosphaeriaceae</taxon>
        <taxon>Elasticomyces</taxon>
    </lineage>
</organism>
<dbReference type="AlphaFoldDB" id="A0AAN7WBB6"/>
<dbReference type="Proteomes" id="UP001310594">
    <property type="component" value="Unassembled WGS sequence"/>
</dbReference>
<accession>A0AAN7WBB6</accession>
<name>A0AAN7WBB6_9PEZI</name>
<comment type="caution">
    <text evidence="2">The sequence shown here is derived from an EMBL/GenBank/DDBJ whole genome shotgun (WGS) entry which is preliminary data.</text>
</comment>
<dbReference type="EMBL" id="JAVRQU010000003">
    <property type="protein sequence ID" value="KAK5705559.1"/>
    <property type="molecule type" value="Genomic_DNA"/>
</dbReference>
<feature type="chain" id="PRO_5042827245" description="Hydrophobin" evidence="1">
    <location>
        <begin position="19"/>
        <end position="138"/>
    </location>
</feature>
<protein>
    <recommendedName>
        <fullName evidence="4">Hydrophobin</fullName>
    </recommendedName>
</protein>
<evidence type="ECO:0000313" key="2">
    <source>
        <dbReference type="EMBL" id="KAK5705559.1"/>
    </source>
</evidence>
<evidence type="ECO:0000313" key="3">
    <source>
        <dbReference type="Proteomes" id="UP001310594"/>
    </source>
</evidence>
<proteinExistence type="predicted"/>
<keyword evidence="1" id="KW-0732">Signal</keyword>
<feature type="signal peptide" evidence="1">
    <location>
        <begin position="1"/>
        <end position="18"/>
    </location>
</feature>
<evidence type="ECO:0008006" key="4">
    <source>
        <dbReference type="Google" id="ProtNLM"/>
    </source>
</evidence>
<gene>
    <name evidence="2" type="ORF">LTR97_002678</name>
</gene>
<reference evidence="2" key="1">
    <citation type="submission" date="2023-08" db="EMBL/GenBank/DDBJ databases">
        <title>Black Yeasts Isolated from many extreme environments.</title>
        <authorList>
            <person name="Coleine C."/>
            <person name="Stajich J.E."/>
            <person name="Selbmann L."/>
        </authorList>
    </citation>
    <scope>NUCLEOTIDE SEQUENCE</scope>
    <source>
        <strain evidence="2">CCFEE 5810</strain>
    </source>
</reference>
<evidence type="ECO:0000256" key="1">
    <source>
        <dbReference type="SAM" id="SignalP"/>
    </source>
</evidence>
<sequence>MPTVLTALLTLFATSVVASGILDSAIDPITGPLLSDDHSHFACNPKDLQNVPVCCEVGLLDRCQLAKKDLSGALLGTIGLSPYKCELPPPVYRQGRPPTVQECCAILGEGKFYEKSASNCIVVYDPQDECDEKNEECD</sequence>